<evidence type="ECO:0000256" key="3">
    <source>
        <dbReference type="ARBA" id="ARBA00022960"/>
    </source>
</evidence>
<dbReference type="UniPathway" id="UPA00219"/>
<dbReference type="InterPro" id="IPR005490">
    <property type="entry name" value="LD_TPept_cat_dom"/>
</dbReference>
<keyword evidence="2" id="KW-0808">Transferase</keyword>
<proteinExistence type="predicted"/>
<dbReference type="AlphaFoldDB" id="A0A2H0XU88"/>
<comment type="caution">
    <text evidence="8">The sequence shown here is derived from an EMBL/GenBank/DDBJ whole genome shotgun (WGS) entry which is preliminary data.</text>
</comment>
<dbReference type="GO" id="GO:0008360">
    <property type="term" value="P:regulation of cell shape"/>
    <property type="evidence" value="ECO:0007669"/>
    <property type="project" value="UniProtKB-UniRule"/>
</dbReference>
<accession>A0A2H0XU88</accession>
<feature type="domain" description="L,D-TPase catalytic" evidence="7">
    <location>
        <begin position="1"/>
        <end position="29"/>
    </location>
</feature>
<evidence type="ECO:0000313" key="9">
    <source>
        <dbReference type="Proteomes" id="UP000231343"/>
    </source>
</evidence>
<comment type="pathway">
    <text evidence="1 6">Cell wall biogenesis; peptidoglycan biosynthesis.</text>
</comment>
<dbReference type="GO" id="GO:0009252">
    <property type="term" value="P:peptidoglycan biosynthetic process"/>
    <property type="evidence" value="ECO:0007669"/>
    <property type="project" value="UniProtKB-UniPathway"/>
</dbReference>
<feature type="non-terminal residue" evidence="8">
    <location>
        <position position="1"/>
    </location>
</feature>
<dbReference type="CDD" id="cd16913">
    <property type="entry name" value="YkuD_like"/>
    <property type="match status" value="1"/>
</dbReference>
<evidence type="ECO:0000256" key="5">
    <source>
        <dbReference type="ARBA" id="ARBA00023316"/>
    </source>
</evidence>
<evidence type="ECO:0000313" key="8">
    <source>
        <dbReference type="EMBL" id="PIS28506.1"/>
    </source>
</evidence>
<organism evidence="8 9">
    <name type="scientific">Candidatus Saganbacteria bacterium CG08_land_8_20_14_0_20_45_16</name>
    <dbReference type="NCBI Taxonomy" id="2014293"/>
    <lineage>
        <taxon>Bacteria</taxon>
        <taxon>Bacillati</taxon>
        <taxon>Saganbacteria</taxon>
    </lineage>
</organism>
<keyword evidence="4 6" id="KW-0573">Peptidoglycan synthesis</keyword>
<dbReference type="PROSITE" id="PS52029">
    <property type="entry name" value="LD_TPASE"/>
    <property type="match status" value="1"/>
</dbReference>
<dbReference type="SUPFAM" id="SSF141523">
    <property type="entry name" value="L,D-transpeptidase catalytic domain-like"/>
    <property type="match status" value="1"/>
</dbReference>
<protein>
    <submittedName>
        <fullName evidence="8">L,D-transpeptidase</fullName>
    </submittedName>
</protein>
<dbReference type="InterPro" id="IPR038063">
    <property type="entry name" value="Transpep_catalytic_dom"/>
</dbReference>
<dbReference type="GO" id="GO:0071555">
    <property type="term" value="P:cell wall organization"/>
    <property type="evidence" value="ECO:0007669"/>
    <property type="project" value="UniProtKB-UniRule"/>
</dbReference>
<gene>
    <name evidence="8" type="ORF">COT42_07645</name>
</gene>
<comment type="caution">
    <text evidence="6">Lacks conserved residue(s) required for the propagation of feature annotation.</text>
</comment>
<evidence type="ECO:0000256" key="1">
    <source>
        <dbReference type="ARBA" id="ARBA00004752"/>
    </source>
</evidence>
<dbReference type="GO" id="GO:0016740">
    <property type="term" value="F:transferase activity"/>
    <property type="evidence" value="ECO:0007669"/>
    <property type="project" value="UniProtKB-KW"/>
</dbReference>
<dbReference type="EMBL" id="PEYM01000128">
    <property type="protein sequence ID" value="PIS28506.1"/>
    <property type="molecule type" value="Genomic_DNA"/>
</dbReference>
<keyword evidence="5 6" id="KW-0961">Cell wall biogenesis/degradation</keyword>
<evidence type="ECO:0000256" key="4">
    <source>
        <dbReference type="ARBA" id="ARBA00022984"/>
    </source>
</evidence>
<dbReference type="Proteomes" id="UP000231343">
    <property type="component" value="Unassembled WGS sequence"/>
</dbReference>
<evidence type="ECO:0000256" key="2">
    <source>
        <dbReference type="ARBA" id="ARBA00022679"/>
    </source>
</evidence>
<name>A0A2H0XU88_UNCSA</name>
<evidence type="ECO:0000256" key="6">
    <source>
        <dbReference type="PROSITE-ProRule" id="PRU01373"/>
    </source>
</evidence>
<sequence length="30" mass="3436">DTRGCVQVENRVIKYLYAQVDVDTPVIIMP</sequence>
<evidence type="ECO:0000259" key="7">
    <source>
        <dbReference type="PROSITE" id="PS52029"/>
    </source>
</evidence>
<dbReference type="Gene3D" id="2.40.440.10">
    <property type="entry name" value="L,D-transpeptidase catalytic domain-like"/>
    <property type="match status" value="1"/>
</dbReference>
<keyword evidence="3 6" id="KW-0133">Cell shape</keyword>
<reference evidence="8 9" key="1">
    <citation type="submission" date="2017-09" db="EMBL/GenBank/DDBJ databases">
        <title>Depth-based differentiation of microbial function through sediment-hosted aquifers and enrichment of novel symbionts in the deep terrestrial subsurface.</title>
        <authorList>
            <person name="Probst A.J."/>
            <person name="Ladd B."/>
            <person name="Jarett J.K."/>
            <person name="Geller-Mcgrath D.E."/>
            <person name="Sieber C.M."/>
            <person name="Emerson J.B."/>
            <person name="Anantharaman K."/>
            <person name="Thomas B.C."/>
            <person name="Malmstrom R."/>
            <person name="Stieglmeier M."/>
            <person name="Klingl A."/>
            <person name="Woyke T."/>
            <person name="Ryan C.M."/>
            <person name="Banfield J.F."/>
        </authorList>
    </citation>
    <scope>NUCLEOTIDE SEQUENCE [LARGE SCALE GENOMIC DNA]</scope>
    <source>
        <strain evidence="8">CG08_land_8_20_14_0_20_45_16</strain>
    </source>
</reference>
<dbReference type="Pfam" id="PF03734">
    <property type="entry name" value="YkuD"/>
    <property type="match status" value="1"/>
</dbReference>